<dbReference type="AlphaFoldDB" id="A0A0X8JJB3"/>
<reference evidence="3" key="1">
    <citation type="submission" date="2016-02" db="EMBL/GenBank/DDBJ databases">
        <authorList>
            <person name="Holder M.E."/>
            <person name="Ajami N.J."/>
            <person name="Petrosino J.F."/>
        </authorList>
    </citation>
    <scope>NUCLEOTIDE SEQUENCE [LARGE SCALE GENOMIC DNA]</scope>
    <source>
        <strain evidence="3">CCUG 45958</strain>
    </source>
</reference>
<protein>
    <submittedName>
        <fullName evidence="2">Uncharacterized protein</fullName>
    </submittedName>
</protein>
<evidence type="ECO:0000313" key="2">
    <source>
        <dbReference type="EMBL" id="AMD89834.1"/>
    </source>
</evidence>
<organism evidence="2 3">
    <name type="scientific">Desulfovibrio fairfieldensis</name>
    <dbReference type="NCBI Taxonomy" id="44742"/>
    <lineage>
        <taxon>Bacteria</taxon>
        <taxon>Pseudomonadati</taxon>
        <taxon>Thermodesulfobacteriota</taxon>
        <taxon>Desulfovibrionia</taxon>
        <taxon>Desulfovibrionales</taxon>
        <taxon>Desulfovibrionaceae</taxon>
        <taxon>Desulfovibrio</taxon>
    </lineage>
</organism>
<dbReference type="STRING" id="44742.AXF13_06745"/>
<proteinExistence type="predicted"/>
<dbReference type="RefSeq" id="WP_062252148.1">
    <property type="nucleotide sequence ID" value="NZ_CP014229.1"/>
</dbReference>
<dbReference type="Proteomes" id="UP000069241">
    <property type="component" value="Chromosome"/>
</dbReference>
<keyword evidence="1" id="KW-1133">Transmembrane helix</keyword>
<keyword evidence="1" id="KW-0812">Transmembrane</keyword>
<sequence>MSARAALAQTFQGVNGQWSTMRIATMLVCVVVLGMWVAFCFMEGRLIPISWEMVTLIGGSQGAKAAQLRFEAGRGGLYGAGRDPSEGEGL</sequence>
<evidence type="ECO:0000313" key="3">
    <source>
        <dbReference type="Proteomes" id="UP000069241"/>
    </source>
</evidence>
<keyword evidence="1" id="KW-0472">Membrane</keyword>
<feature type="transmembrane region" description="Helical" evidence="1">
    <location>
        <begin position="23"/>
        <end position="42"/>
    </location>
</feature>
<dbReference type="KEGG" id="dfi:AXF13_06745"/>
<keyword evidence="3" id="KW-1185">Reference proteome</keyword>
<evidence type="ECO:0000256" key="1">
    <source>
        <dbReference type="SAM" id="Phobius"/>
    </source>
</evidence>
<accession>A0A0X8JJB3</accession>
<dbReference type="EMBL" id="CP014229">
    <property type="protein sequence ID" value="AMD89834.1"/>
    <property type="molecule type" value="Genomic_DNA"/>
</dbReference>
<gene>
    <name evidence="2" type="ORF">AXF13_06745</name>
</gene>
<name>A0A0X8JJB3_9BACT</name>